<evidence type="ECO:0000256" key="1">
    <source>
        <dbReference type="SAM" id="Phobius"/>
    </source>
</evidence>
<organism evidence="3 4">
    <name type="scientific">Hymenolepis diminuta</name>
    <name type="common">Rat tapeworm</name>
    <dbReference type="NCBI Taxonomy" id="6216"/>
    <lineage>
        <taxon>Eukaryota</taxon>
        <taxon>Metazoa</taxon>
        <taxon>Spiralia</taxon>
        <taxon>Lophotrochozoa</taxon>
        <taxon>Platyhelminthes</taxon>
        <taxon>Cestoda</taxon>
        <taxon>Eucestoda</taxon>
        <taxon>Cyclophyllidea</taxon>
        <taxon>Hymenolepididae</taxon>
        <taxon>Hymenolepis</taxon>
    </lineage>
</organism>
<evidence type="ECO:0000313" key="3">
    <source>
        <dbReference type="EMBL" id="VUZ45241.1"/>
    </source>
</evidence>
<keyword evidence="1" id="KW-1133">Transmembrane helix</keyword>
<protein>
    <submittedName>
        <fullName evidence="3">Uncharacterized protein</fullName>
    </submittedName>
</protein>
<dbReference type="EMBL" id="CABIJS010000166">
    <property type="protein sequence ID" value="VUZ45239.1"/>
    <property type="molecule type" value="Genomic_DNA"/>
</dbReference>
<evidence type="ECO:0000313" key="2">
    <source>
        <dbReference type="EMBL" id="VUZ45239.1"/>
    </source>
</evidence>
<feature type="transmembrane region" description="Helical" evidence="1">
    <location>
        <begin position="50"/>
        <end position="69"/>
    </location>
</feature>
<gene>
    <name evidence="2" type="ORF">WMSIL1_LOCUS5232</name>
    <name evidence="3" type="ORF">WMSIL1_LOCUS5236</name>
</gene>
<reference evidence="3 4" key="1">
    <citation type="submission" date="2019-07" db="EMBL/GenBank/DDBJ databases">
        <authorList>
            <person name="Jastrzebski P J."/>
            <person name="Paukszto L."/>
            <person name="Jastrzebski P J."/>
        </authorList>
    </citation>
    <scope>NUCLEOTIDE SEQUENCE [LARGE SCALE GENOMIC DNA]</scope>
    <source>
        <strain evidence="3 4">WMS-il1</strain>
    </source>
</reference>
<accession>A0A564YDA2</accession>
<feature type="non-terminal residue" evidence="3">
    <location>
        <position position="1"/>
    </location>
</feature>
<proteinExistence type="predicted"/>
<keyword evidence="4" id="KW-1185">Reference proteome</keyword>
<evidence type="ECO:0000313" key="4">
    <source>
        <dbReference type="Proteomes" id="UP000321570"/>
    </source>
</evidence>
<sequence>GEEHEDVYEKNLLRLAAPDVALLVLSLLVTSCGIYAVVEPDTISASPGVTYATFVIGITAALASFIRGITRKKVLAYLMSPWSLIDFSI</sequence>
<dbReference type="EMBL" id="CABIJS010000166">
    <property type="protein sequence ID" value="VUZ45241.1"/>
    <property type="molecule type" value="Genomic_DNA"/>
</dbReference>
<keyword evidence="1" id="KW-0812">Transmembrane</keyword>
<feature type="transmembrane region" description="Helical" evidence="1">
    <location>
        <begin position="20"/>
        <end position="38"/>
    </location>
</feature>
<keyword evidence="1" id="KW-0472">Membrane</keyword>
<dbReference type="AlphaFoldDB" id="A0A564YDA2"/>
<dbReference type="Proteomes" id="UP000321570">
    <property type="component" value="Unassembled WGS sequence"/>
</dbReference>
<name>A0A564YDA2_HYMDI</name>